<sequence length="238" mass="27315">LKINYKTLGEGKPLLILHGWGSRSDNWQRVGELLAQKGIKVIIPDLPGFGRSQKPSIAWGLDEYCEFLQELVEFLNLERFYLLGHSFGGALAVKYSLKFPEKIEKLFLVSAACFRRKTPKKRFLYILSKIFPSCFLSSSLLRRAFYRFIVKSDYPSVNGLMKEIYLKIIKQDLSDILSQVQVSTTIIWGEKDNITPIKDAHLINKKIKDSKLEIISNVNHDLNLKNPEELSKAIIKNL</sequence>
<gene>
    <name evidence="2" type="ORF">S06H3_25609</name>
</gene>
<comment type="caution">
    <text evidence="2">The sequence shown here is derived from an EMBL/GenBank/DDBJ whole genome shotgun (WGS) entry which is preliminary data.</text>
</comment>
<dbReference type="Gene3D" id="3.40.50.1820">
    <property type="entry name" value="alpha/beta hydrolase"/>
    <property type="match status" value="1"/>
</dbReference>
<dbReference type="AlphaFoldDB" id="X1NVT6"/>
<protein>
    <recommendedName>
        <fullName evidence="1">AB hydrolase-1 domain-containing protein</fullName>
    </recommendedName>
</protein>
<dbReference type="PANTHER" id="PTHR43798:SF33">
    <property type="entry name" value="HYDROLASE, PUTATIVE (AFU_ORTHOLOGUE AFUA_2G14860)-RELATED"/>
    <property type="match status" value="1"/>
</dbReference>
<reference evidence="2" key="1">
    <citation type="journal article" date="2014" name="Front. Microbiol.">
        <title>High frequency of phylogenetically diverse reductive dehalogenase-homologous genes in deep subseafloor sedimentary metagenomes.</title>
        <authorList>
            <person name="Kawai M."/>
            <person name="Futagami T."/>
            <person name="Toyoda A."/>
            <person name="Takaki Y."/>
            <person name="Nishi S."/>
            <person name="Hori S."/>
            <person name="Arai W."/>
            <person name="Tsubouchi T."/>
            <person name="Morono Y."/>
            <person name="Uchiyama I."/>
            <person name="Ito T."/>
            <person name="Fujiyama A."/>
            <person name="Inagaki F."/>
            <person name="Takami H."/>
        </authorList>
    </citation>
    <scope>NUCLEOTIDE SEQUENCE</scope>
    <source>
        <strain evidence="2">Expedition CK06-06</strain>
    </source>
</reference>
<dbReference type="Pfam" id="PF00561">
    <property type="entry name" value="Abhydrolase_1"/>
    <property type="match status" value="1"/>
</dbReference>
<dbReference type="PRINTS" id="PR00111">
    <property type="entry name" value="ABHYDROLASE"/>
</dbReference>
<organism evidence="2">
    <name type="scientific">marine sediment metagenome</name>
    <dbReference type="NCBI Taxonomy" id="412755"/>
    <lineage>
        <taxon>unclassified sequences</taxon>
        <taxon>metagenomes</taxon>
        <taxon>ecological metagenomes</taxon>
    </lineage>
</organism>
<dbReference type="EMBL" id="BARV01014754">
    <property type="protein sequence ID" value="GAI22774.1"/>
    <property type="molecule type" value="Genomic_DNA"/>
</dbReference>
<dbReference type="InterPro" id="IPR029058">
    <property type="entry name" value="AB_hydrolase_fold"/>
</dbReference>
<evidence type="ECO:0000259" key="1">
    <source>
        <dbReference type="Pfam" id="PF00561"/>
    </source>
</evidence>
<feature type="domain" description="AB hydrolase-1" evidence="1">
    <location>
        <begin position="12"/>
        <end position="227"/>
    </location>
</feature>
<dbReference type="GO" id="GO:0003824">
    <property type="term" value="F:catalytic activity"/>
    <property type="evidence" value="ECO:0007669"/>
    <property type="project" value="InterPro"/>
</dbReference>
<name>X1NVT6_9ZZZZ</name>
<dbReference type="PRINTS" id="PR00412">
    <property type="entry name" value="EPOXHYDRLASE"/>
</dbReference>
<dbReference type="InterPro" id="IPR000639">
    <property type="entry name" value="Epox_hydrolase-like"/>
</dbReference>
<proteinExistence type="predicted"/>
<dbReference type="GO" id="GO:0016020">
    <property type="term" value="C:membrane"/>
    <property type="evidence" value="ECO:0007669"/>
    <property type="project" value="TreeGrafter"/>
</dbReference>
<dbReference type="InterPro" id="IPR000073">
    <property type="entry name" value="AB_hydrolase_1"/>
</dbReference>
<accession>X1NVT6</accession>
<feature type="non-terminal residue" evidence="2">
    <location>
        <position position="1"/>
    </location>
</feature>
<dbReference type="PANTHER" id="PTHR43798">
    <property type="entry name" value="MONOACYLGLYCEROL LIPASE"/>
    <property type="match status" value="1"/>
</dbReference>
<dbReference type="InterPro" id="IPR050266">
    <property type="entry name" value="AB_hydrolase_sf"/>
</dbReference>
<evidence type="ECO:0000313" key="2">
    <source>
        <dbReference type="EMBL" id="GAI22774.1"/>
    </source>
</evidence>
<dbReference type="SUPFAM" id="SSF53474">
    <property type="entry name" value="alpha/beta-Hydrolases"/>
    <property type="match status" value="1"/>
</dbReference>